<keyword evidence="6 7" id="KW-0472">Membrane</keyword>
<keyword evidence="2 7" id="KW-0813">Transport</keyword>
<feature type="transmembrane region" description="Helical" evidence="7">
    <location>
        <begin position="195"/>
        <end position="218"/>
    </location>
</feature>
<evidence type="ECO:0000256" key="2">
    <source>
        <dbReference type="ARBA" id="ARBA00022448"/>
    </source>
</evidence>
<evidence type="ECO:0000256" key="6">
    <source>
        <dbReference type="ARBA" id="ARBA00023136"/>
    </source>
</evidence>
<accession>A0A178KIM7</accession>
<feature type="transmembrane region" description="Helical" evidence="7">
    <location>
        <begin position="332"/>
        <end position="353"/>
    </location>
</feature>
<name>A0A178KIM7_9GAMM</name>
<organism evidence="9 10">
    <name type="scientific">Photobacterium jeanii</name>
    <dbReference type="NCBI Taxonomy" id="858640"/>
    <lineage>
        <taxon>Bacteria</taxon>
        <taxon>Pseudomonadati</taxon>
        <taxon>Pseudomonadota</taxon>
        <taxon>Gammaproteobacteria</taxon>
        <taxon>Vibrionales</taxon>
        <taxon>Vibrionaceae</taxon>
        <taxon>Photobacterium</taxon>
    </lineage>
</organism>
<feature type="domain" description="ABC transmembrane type-1" evidence="8">
    <location>
        <begin position="328"/>
        <end position="534"/>
    </location>
</feature>
<comment type="subcellular location">
    <subcellularLocation>
        <location evidence="1 7">Cell membrane</location>
        <topology evidence="1 7">Multi-pass membrane protein</topology>
    </subcellularLocation>
</comment>
<dbReference type="Pfam" id="PF00528">
    <property type="entry name" value="BPD_transp_1"/>
    <property type="match status" value="1"/>
</dbReference>
<dbReference type="STRING" id="858640.A3K86_10590"/>
<evidence type="ECO:0000256" key="5">
    <source>
        <dbReference type="ARBA" id="ARBA00022989"/>
    </source>
</evidence>
<feature type="transmembrane region" description="Helical" evidence="7">
    <location>
        <begin position="287"/>
        <end position="312"/>
    </location>
</feature>
<gene>
    <name evidence="9" type="ORF">A3K86_10590</name>
</gene>
<feature type="transmembrane region" description="Helical" evidence="7">
    <location>
        <begin position="52"/>
        <end position="73"/>
    </location>
</feature>
<evidence type="ECO:0000256" key="4">
    <source>
        <dbReference type="ARBA" id="ARBA00022692"/>
    </source>
</evidence>
<dbReference type="OrthoDB" id="9790211at2"/>
<dbReference type="FunFam" id="1.10.3720.10:FF:000088">
    <property type="entry name" value="Iron(III) ABC transporter, permease protein"/>
    <property type="match status" value="1"/>
</dbReference>
<dbReference type="EMBL" id="LVHF01000018">
    <property type="protein sequence ID" value="OAN16603.1"/>
    <property type="molecule type" value="Genomic_DNA"/>
</dbReference>
<dbReference type="InterPro" id="IPR035906">
    <property type="entry name" value="MetI-like_sf"/>
</dbReference>
<evidence type="ECO:0000256" key="7">
    <source>
        <dbReference type="RuleBase" id="RU363032"/>
    </source>
</evidence>
<dbReference type="RefSeq" id="WP_068330864.1">
    <property type="nucleotide sequence ID" value="NZ_LVHF01000018.1"/>
</dbReference>
<feature type="transmembrane region" description="Helical" evidence="7">
    <location>
        <begin position="515"/>
        <end position="534"/>
    </location>
</feature>
<dbReference type="GO" id="GO:0055085">
    <property type="term" value="P:transmembrane transport"/>
    <property type="evidence" value="ECO:0007669"/>
    <property type="project" value="InterPro"/>
</dbReference>
<feature type="transmembrane region" description="Helical" evidence="7">
    <location>
        <begin position="12"/>
        <end position="32"/>
    </location>
</feature>
<feature type="domain" description="ABC transmembrane type-1" evidence="8">
    <location>
        <begin position="50"/>
        <end position="255"/>
    </location>
</feature>
<keyword evidence="4 7" id="KW-0812">Transmembrane</keyword>
<comment type="caution">
    <text evidence="9">The sequence shown here is derived from an EMBL/GenBank/DDBJ whole genome shotgun (WGS) entry which is preliminary data.</text>
</comment>
<evidence type="ECO:0000259" key="8">
    <source>
        <dbReference type="PROSITE" id="PS50928"/>
    </source>
</evidence>
<dbReference type="AlphaFoldDB" id="A0A178KIM7"/>
<dbReference type="PANTHER" id="PTHR30183:SF2">
    <property type="entry name" value="IRON UTILIZATION PROTEIN"/>
    <property type="match status" value="1"/>
</dbReference>
<evidence type="ECO:0000256" key="1">
    <source>
        <dbReference type="ARBA" id="ARBA00004651"/>
    </source>
</evidence>
<reference evidence="9 10" key="1">
    <citation type="submission" date="2016-03" db="EMBL/GenBank/DDBJ databases">
        <title>Photobacterium proteolyticum sp. nov. a protease producing bacterium isolated from ocean sediments of Laizhou Bay.</title>
        <authorList>
            <person name="Li Y."/>
        </authorList>
    </citation>
    <scope>NUCLEOTIDE SEQUENCE [LARGE SCALE GENOMIC DNA]</scope>
    <source>
        <strain evidence="9 10">R-40508</strain>
    </source>
</reference>
<comment type="similarity">
    <text evidence="7">Belongs to the binding-protein-dependent transport system permease family.</text>
</comment>
<feature type="transmembrane region" description="Helical" evidence="7">
    <location>
        <begin position="85"/>
        <end position="105"/>
    </location>
</feature>
<dbReference type="InterPro" id="IPR000515">
    <property type="entry name" value="MetI-like"/>
</dbReference>
<dbReference type="PROSITE" id="PS50928">
    <property type="entry name" value="ABC_TM1"/>
    <property type="match status" value="2"/>
</dbReference>
<dbReference type="GO" id="GO:0005886">
    <property type="term" value="C:plasma membrane"/>
    <property type="evidence" value="ECO:0007669"/>
    <property type="project" value="UniProtKB-SubCell"/>
</dbReference>
<feature type="transmembrane region" description="Helical" evidence="7">
    <location>
        <begin position="139"/>
        <end position="158"/>
    </location>
</feature>
<evidence type="ECO:0000313" key="10">
    <source>
        <dbReference type="Proteomes" id="UP000078503"/>
    </source>
</evidence>
<evidence type="ECO:0000256" key="3">
    <source>
        <dbReference type="ARBA" id="ARBA00022475"/>
    </source>
</evidence>
<dbReference type="Gene3D" id="1.10.3720.10">
    <property type="entry name" value="MetI-like"/>
    <property type="match status" value="2"/>
</dbReference>
<feature type="transmembrane region" description="Helical" evidence="7">
    <location>
        <begin position="466"/>
        <end position="483"/>
    </location>
</feature>
<feature type="transmembrane region" description="Helical" evidence="7">
    <location>
        <begin position="365"/>
        <end position="387"/>
    </location>
</feature>
<feature type="transmembrane region" description="Helical" evidence="7">
    <location>
        <begin position="407"/>
        <end position="430"/>
    </location>
</feature>
<sequence length="543" mass="60727">MREKFIFWRTSSWGLSLLLVLPILAIFITAMGESDDVFAHLMNTVMTTYTANTFWLVVGTLVLALLFGLPSAWIMAMCRIPGEKVLQWSLVLPLAMPGYIVGYIYTDWFDYAGPVQIFLRDTFGWHSVHDYWFPDIRSLGGACFVLALVLYPYIYLLARAAFMEQSVSLLQSARLLRCSPWESFRRISLPLARPSIAVGMSLVAMETLGDFGTVSYFAVNTLTTAVYDTWLGYSNLNAAAKISAIMLVVIFLLISAERFSRRKQKLFQQQFEHGDDVRYTLIGAKKWCAVVWCWSLVAIAFLFPILQLGYYAFHYFAESWTTEFQQYSLNSLFVSTVAALLAVLLALAVNFYHRLDSRTQTTVPLRISSLGYAVPGTVLAIGVMIPLTSADHLVNDFARDWGLGRPGLIFSGTMVAIIFAFVVRFAAVAIGSVESSLAKIPPSLDMASKTMGYASTSMLRRVHLPLIRRGCLIAGLLVFIESMKELNAALLLRPFNFETLATYVFNFASDEQLELAALPAILLVVVGLIPLVMVNRSLEQKHR</sequence>
<keyword evidence="3" id="KW-1003">Cell membrane</keyword>
<protein>
    <submittedName>
        <fullName evidence="9">Iron ABC transporter permease</fullName>
    </submittedName>
</protein>
<keyword evidence="5 7" id="KW-1133">Transmembrane helix</keyword>
<proteinExistence type="inferred from homology"/>
<dbReference type="SUPFAM" id="SSF161098">
    <property type="entry name" value="MetI-like"/>
    <property type="match status" value="2"/>
</dbReference>
<evidence type="ECO:0000313" key="9">
    <source>
        <dbReference type="EMBL" id="OAN16603.1"/>
    </source>
</evidence>
<feature type="transmembrane region" description="Helical" evidence="7">
    <location>
        <begin position="238"/>
        <end position="256"/>
    </location>
</feature>
<dbReference type="PANTHER" id="PTHR30183">
    <property type="entry name" value="MOLYBDENUM TRANSPORT SYSTEM PERMEASE PROTEIN MODB"/>
    <property type="match status" value="1"/>
</dbReference>
<dbReference type="Proteomes" id="UP000078503">
    <property type="component" value="Unassembled WGS sequence"/>
</dbReference>
<dbReference type="CDD" id="cd06261">
    <property type="entry name" value="TM_PBP2"/>
    <property type="match status" value="2"/>
</dbReference>
<keyword evidence="10" id="KW-1185">Reference proteome</keyword>